<name>A0A1G6NT26_9BACT</name>
<evidence type="ECO:0000256" key="1">
    <source>
        <dbReference type="SAM" id="Phobius"/>
    </source>
</evidence>
<dbReference type="RefSeq" id="WP_092128926.1">
    <property type="nucleotide sequence ID" value="NZ_FMYU01000008.1"/>
</dbReference>
<dbReference type="Proteomes" id="UP000199411">
    <property type="component" value="Unassembled WGS sequence"/>
</dbReference>
<feature type="transmembrane region" description="Helical" evidence="1">
    <location>
        <begin position="109"/>
        <end position="127"/>
    </location>
</feature>
<proteinExistence type="predicted"/>
<keyword evidence="3" id="KW-1185">Reference proteome</keyword>
<reference evidence="3" key="1">
    <citation type="submission" date="2016-10" db="EMBL/GenBank/DDBJ databases">
        <authorList>
            <person name="Varghese N."/>
            <person name="Submissions S."/>
        </authorList>
    </citation>
    <scope>NUCLEOTIDE SEQUENCE [LARGE SCALE GENOMIC DNA]</scope>
    <source>
        <strain evidence="3">DSM 8415</strain>
    </source>
</reference>
<protein>
    <submittedName>
        <fullName evidence="2">Uncharacterized membrane protein YhaH, DUF805 family</fullName>
    </submittedName>
</protein>
<dbReference type="InterPro" id="IPR036259">
    <property type="entry name" value="MFS_trans_sf"/>
</dbReference>
<sequence>MNNLEMHETQETIYSSNNPLKYWLYVLKHSLDFKTRSPRKEFWMFYLGNIIVFVILISLLTLVLYIFKVTDYTQLVAIYSTFVIVWRIILLLPALSLQTRRFHDLNKSGFYTILFFVCNFLLGYLSSFLEHVSEESSKFAIFVAIFIVCFLIDMWLFVLLGFIKGSSQENKYGPNPLA</sequence>
<evidence type="ECO:0000313" key="2">
    <source>
        <dbReference type="EMBL" id="SDC70437.1"/>
    </source>
</evidence>
<evidence type="ECO:0000313" key="3">
    <source>
        <dbReference type="Proteomes" id="UP000199411"/>
    </source>
</evidence>
<feature type="transmembrane region" description="Helical" evidence="1">
    <location>
        <begin position="43"/>
        <end position="67"/>
    </location>
</feature>
<dbReference type="InterPro" id="IPR008523">
    <property type="entry name" value="DUF805"/>
</dbReference>
<keyword evidence="1" id="KW-1133">Transmembrane helix</keyword>
<dbReference type="OrthoDB" id="9812349at2"/>
<dbReference type="Pfam" id="PF05656">
    <property type="entry name" value="DUF805"/>
    <property type="match status" value="1"/>
</dbReference>
<dbReference type="PANTHER" id="PTHR34980">
    <property type="entry name" value="INNER MEMBRANE PROTEIN-RELATED-RELATED"/>
    <property type="match status" value="1"/>
</dbReference>
<accession>A0A1G6NT26</accession>
<dbReference type="AlphaFoldDB" id="A0A1G6NT26"/>
<feature type="transmembrane region" description="Helical" evidence="1">
    <location>
        <begin position="139"/>
        <end position="163"/>
    </location>
</feature>
<dbReference type="PANTHER" id="PTHR34980:SF2">
    <property type="entry name" value="INNER MEMBRANE PROTEIN YHAH-RELATED"/>
    <property type="match status" value="1"/>
</dbReference>
<feature type="transmembrane region" description="Helical" evidence="1">
    <location>
        <begin position="73"/>
        <end position="97"/>
    </location>
</feature>
<dbReference type="EMBL" id="FMYU01000008">
    <property type="protein sequence ID" value="SDC70437.1"/>
    <property type="molecule type" value="Genomic_DNA"/>
</dbReference>
<dbReference type="GO" id="GO:0005886">
    <property type="term" value="C:plasma membrane"/>
    <property type="evidence" value="ECO:0007669"/>
    <property type="project" value="TreeGrafter"/>
</dbReference>
<keyword evidence="1" id="KW-0472">Membrane</keyword>
<keyword evidence="1" id="KW-0812">Transmembrane</keyword>
<gene>
    <name evidence="2" type="ORF">SAMN05660835_01214</name>
</gene>
<dbReference type="SUPFAM" id="SSF103473">
    <property type="entry name" value="MFS general substrate transporter"/>
    <property type="match status" value="1"/>
</dbReference>
<organism evidence="2 3">
    <name type="scientific">Desulfurella multipotens</name>
    <dbReference type="NCBI Taxonomy" id="79269"/>
    <lineage>
        <taxon>Bacteria</taxon>
        <taxon>Pseudomonadati</taxon>
        <taxon>Campylobacterota</taxon>
        <taxon>Desulfurellia</taxon>
        <taxon>Desulfurellales</taxon>
        <taxon>Desulfurellaceae</taxon>
        <taxon>Desulfurella</taxon>
    </lineage>
</organism>